<keyword evidence="2 5" id="KW-0812">Transmembrane</keyword>
<dbReference type="EMBL" id="MUJK01000003">
    <property type="protein sequence ID" value="POF42421.1"/>
    <property type="molecule type" value="Genomic_DNA"/>
</dbReference>
<gene>
    <name evidence="7" type="ORF">B0D71_13455</name>
</gene>
<dbReference type="GO" id="GO:0022857">
    <property type="term" value="F:transmembrane transporter activity"/>
    <property type="evidence" value="ECO:0007669"/>
    <property type="project" value="InterPro"/>
</dbReference>
<dbReference type="OrthoDB" id="9810941at2"/>
<keyword evidence="3 5" id="KW-1133">Transmembrane helix</keyword>
<feature type="transmembrane region" description="Helical" evidence="5">
    <location>
        <begin position="52"/>
        <end position="73"/>
    </location>
</feature>
<dbReference type="InterPro" id="IPR020846">
    <property type="entry name" value="MFS_dom"/>
</dbReference>
<name>A0A2S3VR85_9PSED</name>
<evidence type="ECO:0000256" key="3">
    <source>
        <dbReference type="ARBA" id="ARBA00022989"/>
    </source>
</evidence>
<evidence type="ECO:0000256" key="2">
    <source>
        <dbReference type="ARBA" id="ARBA00022692"/>
    </source>
</evidence>
<feature type="transmembrane region" description="Helical" evidence="5">
    <location>
        <begin position="80"/>
        <end position="97"/>
    </location>
</feature>
<dbReference type="InterPro" id="IPR036259">
    <property type="entry name" value="MFS_trans_sf"/>
</dbReference>
<keyword evidence="8" id="KW-1185">Reference proteome</keyword>
<dbReference type="PANTHER" id="PTHR23514:SF13">
    <property type="entry name" value="INNER MEMBRANE PROTEIN YBJJ"/>
    <property type="match status" value="1"/>
</dbReference>
<feature type="transmembrane region" description="Helical" evidence="5">
    <location>
        <begin position="169"/>
        <end position="185"/>
    </location>
</feature>
<keyword evidence="4 5" id="KW-0472">Membrane</keyword>
<protein>
    <recommendedName>
        <fullName evidence="6">Major facilitator superfamily (MFS) profile domain-containing protein</fullName>
    </recommendedName>
</protein>
<dbReference type="Pfam" id="PF07690">
    <property type="entry name" value="MFS_1"/>
    <property type="match status" value="1"/>
</dbReference>
<feature type="transmembrane region" description="Helical" evidence="5">
    <location>
        <begin position="273"/>
        <end position="292"/>
    </location>
</feature>
<dbReference type="InterPro" id="IPR011701">
    <property type="entry name" value="MFS"/>
</dbReference>
<evidence type="ECO:0000256" key="4">
    <source>
        <dbReference type="ARBA" id="ARBA00023136"/>
    </source>
</evidence>
<dbReference type="Gene3D" id="1.20.1250.20">
    <property type="entry name" value="MFS general substrate transporter like domains"/>
    <property type="match status" value="2"/>
</dbReference>
<feature type="transmembrane region" description="Helical" evidence="5">
    <location>
        <begin position="241"/>
        <end position="261"/>
    </location>
</feature>
<evidence type="ECO:0000256" key="5">
    <source>
        <dbReference type="SAM" id="Phobius"/>
    </source>
</evidence>
<feature type="transmembrane region" description="Helical" evidence="5">
    <location>
        <begin position="332"/>
        <end position="350"/>
    </location>
</feature>
<accession>A0A2S3VR85</accession>
<feature type="domain" description="Major facilitator superfamily (MFS) profile" evidence="6">
    <location>
        <begin position="207"/>
        <end position="383"/>
    </location>
</feature>
<feature type="transmembrane region" description="Helical" evidence="5">
    <location>
        <begin position="206"/>
        <end position="226"/>
    </location>
</feature>
<dbReference type="SUPFAM" id="SSF103473">
    <property type="entry name" value="MFS general substrate transporter"/>
    <property type="match status" value="1"/>
</dbReference>
<feature type="transmembrane region" description="Helical" evidence="5">
    <location>
        <begin position="298"/>
        <end position="320"/>
    </location>
</feature>
<sequence length="383" mass="40008">MASYIGIEQVDFVGKKFGARSAFFISGFGMGCWAPLVPYAQQRTQVDDGLLGTLLLCLGAGSFLMMPATGVITGRYGCRIAMFIAAALICLSLPILATSNSFLVLMIALFVFGAGVGMGDVTMNIQGALVEQEIGRPCMSGFHALFSVGALTSAVLVTAMLWIGLTPLISIYCSIFFIALVLFAGSKHFLSYGKHEESSGFSWPSMRILAIALCCFICFLSEGSMLDWSAVFLTSFRALEAAQAGVGYAAFGVAMTVGRFYGDWYVGRFGARAVLLFSGVVAAAGFGLTIGVNQWGAALAGFALIGIGAANAVPILTTLASVDKSMPSNISVAIVTSIGYLGILAGPAGVGFVSDAWGLSTAFFMVAILMLGVGILAPRLYQK</sequence>
<dbReference type="PANTHER" id="PTHR23514">
    <property type="entry name" value="BYPASS OF STOP CODON PROTEIN 6"/>
    <property type="match status" value="1"/>
</dbReference>
<reference evidence="8" key="1">
    <citation type="submission" date="2017-02" db="EMBL/GenBank/DDBJ databases">
        <authorList>
            <person name="Furmanczyk E.M."/>
        </authorList>
    </citation>
    <scope>NUCLEOTIDE SEQUENCE [LARGE SCALE GENOMIC DNA]</scope>
    <source>
        <strain evidence="8">AP3_22</strain>
    </source>
</reference>
<organism evidence="7 8">
    <name type="scientific">Pseudomonas laurylsulfativorans</name>
    <dbReference type="NCBI Taxonomy" id="1943631"/>
    <lineage>
        <taxon>Bacteria</taxon>
        <taxon>Pseudomonadati</taxon>
        <taxon>Pseudomonadota</taxon>
        <taxon>Gammaproteobacteria</taxon>
        <taxon>Pseudomonadales</taxon>
        <taxon>Pseudomonadaceae</taxon>
        <taxon>Pseudomonas</taxon>
    </lineage>
</organism>
<feature type="transmembrane region" description="Helical" evidence="5">
    <location>
        <begin position="356"/>
        <end position="377"/>
    </location>
</feature>
<dbReference type="RefSeq" id="WP_103395212.1">
    <property type="nucleotide sequence ID" value="NZ_MUJK01000003.1"/>
</dbReference>
<dbReference type="AlphaFoldDB" id="A0A2S3VR85"/>
<feature type="transmembrane region" description="Helical" evidence="5">
    <location>
        <begin position="103"/>
        <end position="121"/>
    </location>
</feature>
<feature type="transmembrane region" description="Helical" evidence="5">
    <location>
        <begin position="142"/>
        <end position="163"/>
    </location>
</feature>
<comment type="caution">
    <text evidence="7">The sequence shown here is derived from an EMBL/GenBank/DDBJ whole genome shotgun (WGS) entry which is preliminary data.</text>
</comment>
<dbReference type="InterPro" id="IPR051788">
    <property type="entry name" value="MFS_Transporter"/>
</dbReference>
<dbReference type="Proteomes" id="UP000237440">
    <property type="component" value="Unassembled WGS sequence"/>
</dbReference>
<evidence type="ECO:0000259" key="6">
    <source>
        <dbReference type="PROSITE" id="PS50850"/>
    </source>
</evidence>
<dbReference type="CDD" id="cd17393">
    <property type="entry name" value="MFS_MosC_like"/>
    <property type="match status" value="1"/>
</dbReference>
<dbReference type="PROSITE" id="PS50850">
    <property type="entry name" value="MFS"/>
    <property type="match status" value="1"/>
</dbReference>
<evidence type="ECO:0000313" key="7">
    <source>
        <dbReference type="EMBL" id="POF42421.1"/>
    </source>
</evidence>
<evidence type="ECO:0000313" key="8">
    <source>
        <dbReference type="Proteomes" id="UP000237440"/>
    </source>
</evidence>
<dbReference type="GO" id="GO:0016020">
    <property type="term" value="C:membrane"/>
    <property type="evidence" value="ECO:0007669"/>
    <property type="project" value="UniProtKB-SubCell"/>
</dbReference>
<feature type="transmembrane region" description="Helical" evidence="5">
    <location>
        <begin position="21"/>
        <end position="40"/>
    </location>
</feature>
<evidence type="ECO:0000256" key="1">
    <source>
        <dbReference type="ARBA" id="ARBA00004141"/>
    </source>
</evidence>
<proteinExistence type="predicted"/>
<comment type="subcellular location">
    <subcellularLocation>
        <location evidence="1">Membrane</location>
        <topology evidence="1">Multi-pass membrane protein</topology>
    </subcellularLocation>
</comment>